<sequence>MKKNPQKEESPQNEKKSAKRGKVRKIRKSPQKEEKSAKRGKVRKKRKVRKMRKSTNLGKIRKV</sequence>
<dbReference type="EMBL" id="CAVMJV010000015">
    <property type="protein sequence ID" value="CAK5054222.1"/>
    <property type="molecule type" value="Genomic_DNA"/>
</dbReference>
<evidence type="ECO:0000313" key="2">
    <source>
        <dbReference type="Proteomes" id="UP001497535"/>
    </source>
</evidence>
<keyword evidence="2" id="KW-1185">Reference proteome</keyword>
<reference evidence="1" key="1">
    <citation type="submission" date="2023-11" db="EMBL/GenBank/DDBJ databases">
        <authorList>
            <person name="Poullet M."/>
        </authorList>
    </citation>
    <scope>NUCLEOTIDE SEQUENCE</scope>
    <source>
        <strain evidence="1">E1834</strain>
    </source>
</reference>
<evidence type="ECO:0000313" key="1">
    <source>
        <dbReference type="EMBL" id="CAK5054222.1"/>
    </source>
</evidence>
<name>A0ACB0YNE9_MELEN</name>
<organism evidence="1 2">
    <name type="scientific">Meloidogyne enterolobii</name>
    <name type="common">Root-knot nematode worm</name>
    <name type="synonym">Meloidogyne mayaguensis</name>
    <dbReference type="NCBI Taxonomy" id="390850"/>
    <lineage>
        <taxon>Eukaryota</taxon>
        <taxon>Metazoa</taxon>
        <taxon>Ecdysozoa</taxon>
        <taxon>Nematoda</taxon>
        <taxon>Chromadorea</taxon>
        <taxon>Rhabditida</taxon>
        <taxon>Tylenchina</taxon>
        <taxon>Tylenchomorpha</taxon>
        <taxon>Tylenchoidea</taxon>
        <taxon>Meloidogynidae</taxon>
        <taxon>Meloidogyninae</taxon>
        <taxon>Meloidogyne</taxon>
    </lineage>
</organism>
<accession>A0ACB0YNE9</accession>
<proteinExistence type="predicted"/>
<dbReference type="Proteomes" id="UP001497535">
    <property type="component" value="Unassembled WGS sequence"/>
</dbReference>
<gene>
    <name evidence="1" type="ORF">MENTE1834_LOCUS14349</name>
</gene>
<comment type="caution">
    <text evidence="1">The sequence shown here is derived from an EMBL/GenBank/DDBJ whole genome shotgun (WGS) entry which is preliminary data.</text>
</comment>
<protein>
    <submittedName>
        <fullName evidence="1">Uncharacterized protein</fullName>
    </submittedName>
</protein>